<keyword evidence="3" id="KW-1185">Reference proteome</keyword>
<evidence type="ECO:0008006" key="4">
    <source>
        <dbReference type="Google" id="ProtNLM"/>
    </source>
</evidence>
<dbReference type="Pfam" id="PF16956">
    <property type="entry name" value="Porin_7"/>
    <property type="match status" value="1"/>
</dbReference>
<protein>
    <recommendedName>
        <fullName evidence="4">Outer membrane protein beta-barrel domain-containing protein</fullName>
    </recommendedName>
</protein>
<dbReference type="InterPro" id="IPR031593">
    <property type="entry name" value="Porin_7"/>
</dbReference>
<feature type="signal peptide" evidence="1">
    <location>
        <begin position="1"/>
        <end position="19"/>
    </location>
</feature>
<accession>A0A5S9PKW5</accession>
<organism evidence="2 3">
    <name type="scientific">BD1-7 clade bacterium</name>
    <dbReference type="NCBI Taxonomy" id="2029982"/>
    <lineage>
        <taxon>Bacteria</taxon>
        <taxon>Pseudomonadati</taxon>
        <taxon>Pseudomonadota</taxon>
        <taxon>Gammaproteobacteria</taxon>
        <taxon>Cellvibrionales</taxon>
        <taxon>Spongiibacteraceae</taxon>
        <taxon>BD1-7 clade</taxon>
    </lineage>
</organism>
<evidence type="ECO:0000313" key="2">
    <source>
        <dbReference type="EMBL" id="CAA0104535.1"/>
    </source>
</evidence>
<reference evidence="2 3" key="1">
    <citation type="submission" date="2019-11" db="EMBL/GenBank/DDBJ databases">
        <authorList>
            <person name="Holert J."/>
        </authorList>
    </citation>
    <scope>NUCLEOTIDE SEQUENCE [LARGE SCALE GENOMIC DNA]</scope>
    <source>
        <strain evidence="2">SB11_3</strain>
    </source>
</reference>
<evidence type="ECO:0000256" key="1">
    <source>
        <dbReference type="SAM" id="SignalP"/>
    </source>
</evidence>
<dbReference type="Proteomes" id="UP000441399">
    <property type="component" value="Unassembled WGS sequence"/>
</dbReference>
<keyword evidence="1" id="KW-0732">Signal</keyword>
<sequence>MIRQTLLAASVLVSAGANAYIFEATYDYSQANFDSTFTIKDKNIADLLNSRGIVIDEPKVDIATHSVDAQVYFSDIDISKGAWNDAAFINRASSLRGGYTGQKIESDDDDVDATEIDGFYIGGRGVAGGFIYDGEYKSQKSDDNNQRTIGFGFGGYITKNHSLVGSFEDIRGDELDFFLVGLTYQGYLPLGNSGHALGFMGQIKTGNGEQHSDFQDFSRTNLNAKVSYYPMPQLAVGAEVGSEATVLSASGRAKKSESTISQFGVFADYYVVENFRIGADVGLDKRETETDLVTIELESVYYGVNLRARF</sequence>
<evidence type="ECO:0000313" key="3">
    <source>
        <dbReference type="Proteomes" id="UP000441399"/>
    </source>
</evidence>
<proteinExistence type="predicted"/>
<dbReference type="OrthoDB" id="9883061at2"/>
<name>A0A5S9PKW5_9GAMM</name>
<feature type="chain" id="PRO_5025011027" description="Outer membrane protein beta-barrel domain-containing protein" evidence="1">
    <location>
        <begin position="20"/>
        <end position="310"/>
    </location>
</feature>
<gene>
    <name evidence="2" type="ORF">OPDIPICF_00862</name>
</gene>
<dbReference type="AlphaFoldDB" id="A0A5S9PKW5"/>
<dbReference type="EMBL" id="CACSIO010000012">
    <property type="protein sequence ID" value="CAA0104535.1"/>
    <property type="molecule type" value="Genomic_DNA"/>
</dbReference>